<evidence type="ECO:0000313" key="3">
    <source>
        <dbReference type="WBParaSite" id="GPUH_0002362001-mRNA-1"/>
    </source>
</evidence>
<dbReference type="EMBL" id="UYRT01098286">
    <property type="protein sequence ID" value="VDN41685.1"/>
    <property type="molecule type" value="Genomic_DNA"/>
</dbReference>
<reference evidence="3" key="1">
    <citation type="submission" date="2016-06" db="UniProtKB">
        <authorList>
            <consortium name="WormBaseParasite"/>
        </authorList>
    </citation>
    <scope>IDENTIFICATION</scope>
</reference>
<evidence type="ECO:0000313" key="1">
    <source>
        <dbReference type="EMBL" id="VDN41685.1"/>
    </source>
</evidence>
<evidence type="ECO:0000313" key="2">
    <source>
        <dbReference type="Proteomes" id="UP000271098"/>
    </source>
</evidence>
<gene>
    <name evidence="1" type="ORF">GPUH_LOCUS23591</name>
</gene>
<organism evidence="3">
    <name type="scientific">Gongylonema pulchrum</name>
    <dbReference type="NCBI Taxonomy" id="637853"/>
    <lineage>
        <taxon>Eukaryota</taxon>
        <taxon>Metazoa</taxon>
        <taxon>Ecdysozoa</taxon>
        <taxon>Nematoda</taxon>
        <taxon>Chromadorea</taxon>
        <taxon>Rhabditida</taxon>
        <taxon>Spirurina</taxon>
        <taxon>Spiruromorpha</taxon>
        <taxon>Spiruroidea</taxon>
        <taxon>Gongylonematidae</taxon>
        <taxon>Gongylonema</taxon>
    </lineage>
</organism>
<dbReference type="WBParaSite" id="GPUH_0002362001-mRNA-1">
    <property type="protein sequence ID" value="GPUH_0002362001-mRNA-1"/>
    <property type="gene ID" value="GPUH_0002362001"/>
</dbReference>
<proteinExistence type="predicted"/>
<protein>
    <submittedName>
        <fullName evidence="3">Transcriptional regulator</fullName>
    </submittedName>
</protein>
<reference evidence="1 2" key="2">
    <citation type="submission" date="2018-11" db="EMBL/GenBank/DDBJ databases">
        <authorList>
            <consortium name="Pathogen Informatics"/>
        </authorList>
    </citation>
    <scope>NUCLEOTIDE SEQUENCE [LARGE SCALE GENOMIC DNA]</scope>
</reference>
<accession>A0A183ERJ9</accession>
<dbReference type="AlphaFoldDB" id="A0A183ERJ9"/>
<sequence length="73" mass="7644">MCPTAEFTQLSLVPVCRQANNAMKCTGIILADPTVSLVAEAGFRELTELTKSMLGALGVMDVLLKAYLAAAGN</sequence>
<keyword evidence="2" id="KW-1185">Reference proteome</keyword>
<dbReference type="Proteomes" id="UP000271098">
    <property type="component" value="Unassembled WGS sequence"/>
</dbReference>
<name>A0A183ERJ9_9BILA</name>